<evidence type="ECO:0000256" key="2">
    <source>
        <dbReference type="ARBA" id="ARBA00023125"/>
    </source>
</evidence>
<evidence type="ECO:0000256" key="1">
    <source>
        <dbReference type="ARBA" id="ARBA00023015"/>
    </source>
</evidence>
<name>A0ABZ3J9R5_SPOA4</name>
<protein>
    <submittedName>
        <fullName evidence="7">Anaerobic regulatory protein</fullName>
    </submittedName>
</protein>
<dbReference type="InterPro" id="IPR018490">
    <property type="entry name" value="cNMP-bd_dom_sf"/>
</dbReference>
<dbReference type="Gene3D" id="2.60.120.10">
    <property type="entry name" value="Jelly Rolls"/>
    <property type="match status" value="1"/>
</dbReference>
<keyword evidence="4" id="KW-0812">Transmembrane</keyword>
<keyword evidence="4" id="KW-0472">Membrane</keyword>
<dbReference type="Proteomes" id="UP000216052">
    <property type="component" value="Chromosome"/>
</dbReference>
<keyword evidence="1" id="KW-0805">Transcription regulation</keyword>
<evidence type="ECO:0000313" key="8">
    <source>
        <dbReference type="Proteomes" id="UP000216052"/>
    </source>
</evidence>
<dbReference type="InterPro" id="IPR036388">
    <property type="entry name" value="WH-like_DNA-bd_sf"/>
</dbReference>
<dbReference type="InterPro" id="IPR014710">
    <property type="entry name" value="RmlC-like_jellyroll"/>
</dbReference>
<evidence type="ECO:0000259" key="6">
    <source>
        <dbReference type="PROSITE" id="PS51063"/>
    </source>
</evidence>
<dbReference type="InterPro" id="IPR012318">
    <property type="entry name" value="HTH_CRP"/>
</dbReference>
<keyword evidence="2" id="KW-0238">DNA-binding</keyword>
<dbReference type="PANTHER" id="PTHR24567:SF74">
    <property type="entry name" value="HTH-TYPE TRANSCRIPTIONAL REGULATOR ARCR"/>
    <property type="match status" value="1"/>
</dbReference>
<keyword evidence="8" id="KW-1185">Reference proteome</keyword>
<proteinExistence type="predicted"/>
<dbReference type="InterPro" id="IPR036390">
    <property type="entry name" value="WH_DNA-bd_sf"/>
</dbReference>
<evidence type="ECO:0000313" key="7">
    <source>
        <dbReference type="EMBL" id="XFO75172.1"/>
    </source>
</evidence>
<accession>A0ABZ3J9R5</accession>
<organism evidence="7 8">
    <name type="scientific">Sporomusa acidovorans (strain ATCC 49682 / DSM 3132 / Mol)</name>
    <dbReference type="NCBI Taxonomy" id="1123286"/>
    <lineage>
        <taxon>Bacteria</taxon>
        <taxon>Bacillati</taxon>
        <taxon>Bacillota</taxon>
        <taxon>Negativicutes</taxon>
        <taxon>Selenomonadales</taxon>
        <taxon>Sporomusaceae</taxon>
        <taxon>Sporomusa</taxon>
    </lineage>
</organism>
<reference evidence="7" key="1">
    <citation type="submission" date="2024-05" db="EMBL/GenBank/DDBJ databases">
        <title>Isolation and characterization of Sporomusa carbonis sp. nov., a carboxydotrophic hydrogenogen in the genus of Sporomusa isolated from a charcoal burning pile.</title>
        <authorList>
            <person name="Boeer T."/>
            <person name="Rosenbaum F."/>
            <person name="Eysell L."/>
            <person name="Mueller V."/>
            <person name="Daniel R."/>
            <person name="Poehlein A."/>
        </authorList>
    </citation>
    <scope>NUCLEOTIDE SEQUENCE [LARGE SCALE GENOMIC DNA]</scope>
    <source>
        <strain evidence="7">DSM 3132</strain>
    </source>
</reference>
<evidence type="ECO:0000256" key="4">
    <source>
        <dbReference type="SAM" id="Phobius"/>
    </source>
</evidence>
<dbReference type="EMBL" id="CP155571">
    <property type="protein sequence ID" value="XFO75172.1"/>
    <property type="molecule type" value="Genomic_DNA"/>
</dbReference>
<keyword evidence="4" id="KW-1133">Transmembrane helix</keyword>
<feature type="domain" description="HTH crp-type" evidence="6">
    <location>
        <begin position="150"/>
        <end position="225"/>
    </location>
</feature>
<dbReference type="InterPro" id="IPR050397">
    <property type="entry name" value="Env_Response_Regulators"/>
</dbReference>
<dbReference type="PROSITE" id="PS50042">
    <property type="entry name" value="CNMP_BINDING_3"/>
    <property type="match status" value="1"/>
</dbReference>
<evidence type="ECO:0000259" key="5">
    <source>
        <dbReference type="PROSITE" id="PS50042"/>
    </source>
</evidence>
<feature type="transmembrane region" description="Helical" evidence="4">
    <location>
        <begin position="48"/>
        <end position="68"/>
    </location>
</feature>
<sequence length="234" mass="26336">MVIQMKVNNREACSLVAVFQQASPDSRKTLASVGSLRHLTKGEHLFLAREPVTMLYIVISGLVTLYTIDSQGEKKVIFMLDKGKMINEVILQGNTDSMNCEVFEDAEILCFDRADFLQVMEQDFALTKGVLDSLAMKVRRLYRQLKNTPNSVRGDKRVAAKLWKLSRDYGTACEQGTKINVDVSITYLAEMLGSRRETVSRQLKALAGKSLIQIDDGHILIPDRDKLSAYFKLP</sequence>
<dbReference type="SMART" id="SM00419">
    <property type="entry name" value="HTH_CRP"/>
    <property type="match status" value="1"/>
</dbReference>
<dbReference type="CDD" id="cd00038">
    <property type="entry name" value="CAP_ED"/>
    <property type="match status" value="1"/>
</dbReference>
<gene>
    <name evidence="7" type="primary">fnr</name>
    <name evidence="7" type="ORF">SPACI_052870</name>
</gene>
<dbReference type="InterPro" id="IPR000595">
    <property type="entry name" value="cNMP-bd_dom"/>
</dbReference>
<dbReference type="RefSeq" id="WP_373657780.1">
    <property type="nucleotide sequence ID" value="NZ_CP155571.1"/>
</dbReference>
<dbReference type="SUPFAM" id="SSF46785">
    <property type="entry name" value="Winged helix' DNA-binding domain"/>
    <property type="match status" value="1"/>
</dbReference>
<dbReference type="Pfam" id="PF13545">
    <property type="entry name" value="HTH_Crp_2"/>
    <property type="match status" value="1"/>
</dbReference>
<dbReference type="Pfam" id="PF00027">
    <property type="entry name" value="cNMP_binding"/>
    <property type="match status" value="1"/>
</dbReference>
<dbReference type="PROSITE" id="PS51063">
    <property type="entry name" value="HTH_CRP_2"/>
    <property type="match status" value="1"/>
</dbReference>
<dbReference type="PANTHER" id="PTHR24567">
    <property type="entry name" value="CRP FAMILY TRANSCRIPTIONAL REGULATORY PROTEIN"/>
    <property type="match status" value="1"/>
</dbReference>
<feature type="domain" description="Cyclic nucleotide-binding" evidence="5">
    <location>
        <begin position="18"/>
        <end position="137"/>
    </location>
</feature>
<dbReference type="SUPFAM" id="SSF51206">
    <property type="entry name" value="cAMP-binding domain-like"/>
    <property type="match status" value="1"/>
</dbReference>
<keyword evidence="3" id="KW-0804">Transcription</keyword>
<evidence type="ECO:0000256" key="3">
    <source>
        <dbReference type="ARBA" id="ARBA00023163"/>
    </source>
</evidence>
<dbReference type="SMART" id="SM00100">
    <property type="entry name" value="cNMP"/>
    <property type="match status" value="1"/>
</dbReference>
<dbReference type="Gene3D" id="1.10.10.10">
    <property type="entry name" value="Winged helix-like DNA-binding domain superfamily/Winged helix DNA-binding domain"/>
    <property type="match status" value="1"/>
</dbReference>